<dbReference type="Proteomes" id="UP001217089">
    <property type="component" value="Unassembled WGS sequence"/>
</dbReference>
<accession>A0ABQ9F619</accession>
<feature type="compositionally biased region" description="Basic and acidic residues" evidence="1">
    <location>
        <begin position="133"/>
        <end position="144"/>
    </location>
</feature>
<keyword evidence="3" id="KW-1185">Reference proteome</keyword>
<comment type="caution">
    <text evidence="2">The sequence shown here is derived from an EMBL/GenBank/DDBJ whole genome shotgun (WGS) entry which is preliminary data.</text>
</comment>
<feature type="compositionally biased region" description="Polar residues" evidence="1">
    <location>
        <begin position="55"/>
        <end position="68"/>
    </location>
</feature>
<evidence type="ECO:0000313" key="3">
    <source>
        <dbReference type="Proteomes" id="UP001217089"/>
    </source>
</evidence>
<feature type="compositionally biased region" description="Polar residues" evidence="1">
    <location>
        <begin position="158"/>
        <end position="169"/>
    </location>
</feature>
<organism evidence="2 3">
    <name type="scientific">Tegillarca granosa</name>
    <name type="common">Malaysian cockle</name>
    <name type="synonym">Anadara granosa</name>
    <dbReference type="NCBI Taxonomy" id="220873"/>
    <lineage>
        <taxon>Eukaryota</taxon>
        <taxon>Metazoa</taxon>
        <taxon>Spiralia</taxon>
        <taxon>Lophotrochozoa</taxon>
        <taxon>Mollusca</taxon>
        <taxon>Bivalvia</taxon>
        <taxon>Autobranchia</taxon>
        <taxon>Pteriomorphia</taxon>
        <taxon>Arcoida</taxon>
        <taxon>Arcoidea</taxon>
        <taxon>Arcidae</taxon>
        <taxon>Tegillarca</taxon>
    </lineage>
</organism>
<reference evidence="2 3" key="1">
    <citation type="submission" date="2022-12" db="EMBL/GenBank/DDBJ databases">
        <title>Chromosome-level genome of Tegillarca granosa.</title>
        <authorList>
            <person name="Kim J."/>
        </authorList>
    </citation>
    <scope>NUCLEOTIDE SEQUENCE [LARGE SCALE GENOMIC DNA]</scope>
    <source>
        <strain evidence="2">Teg-2019</strain>
        <tissue evidence="2">Adductor muscle</tissue>
    </source>
</reference>
<feature type="region of interest" description="Disordered" evidence="1">
    <location>
        <begin position="1"/>
        <end position="73"/>
    </location>
</feature>
<proteinExistence type="predicted"/>
<feature type="compositionally biased region" description="Basic and acidic residues" evidence="1">
    <location>
        <begin position="177"/>
        <end position="187"/>
    </location>
</feature>
<name>A0ABQ9F619_TEGGR</name>
<dbReference type="EMBL" id="JARBDR010000440">
    <property type="protein sequence ID" value="KAJ8312817.1"/>
    <property type="molecule type" value="Genomic_DNA"/>
</dbReference>
<feature type="region of interest" description="Disordered" evidence="1">
    <location>
        <begin position="92"/>
        <end position="187"/>
    </location>
</feature>
<gene>
    <name evidence="2" type="ORF">KUTeg_010190</name>
</gene>
<evidence type="ECO:0000313" key="2">
    <source>
        <dbReference type="EMBL" id="KAJ8312817.1"/>
    </source>
</evidence>
<feature type="compositionally biased region" description="Basic residues" evidence="1">
    <location>
        <begin position="148"/>
        <end position="157"/>
    </location>
</feature>
<evidence type="ECO:0000256" key="1">
    <source>
        <dbReference type="SAM" id="MobiDB-lite"/>
    </source>
</evidence>
<sequence length="205" mass="22459">MALALPARLPRPPMNKEEDNTMLVTNTTPSKITDKTPVNNTTPSKITDYFPPSPKSKQTQLDTSIDLSSNDKDITTVSNDIGDVHKTIKSSLILLTPEPSPQKDKSKSTAGEESVKSDTDSQSSDPPHCKQVLLDKSETAKVPDSKTNQKKGSKGRTAKSTSAANSTRQKPARKKKPSEQQKEIQSDLERKILESIEEGIKVDFD</sequence>
<feature type="non-terminal residue" evidence="2">
    <location>
        <position position="205"/>
    </location>
</feature>
<protein>
    <submittedName>
        <fullName evidence="2">Uncharacterized protein</fullName>
    </submittedName>
</protein>
<feature type="compositionally biased region" description="Polar residues" evidence="1">
    <location>
        <begin position="22"/>
        <end position="45"/>
    </location>
</feature>